<evidence type="ECO:0000313" key="1">
    <source>
        <dbReference type="EMBL" id="NEN73620.1"/>
    </source>
</evidence>
<dbReference type="RefSeq" id="WP_000494577.1">
    <property type="nucleotide sequence ID" value="NZ_CAJHRR010000049.1"/>
</dbReference>
<dbReference type="EMBL" id="JAAGYP010000188">
    <property type="protein sequence ID" value="NEN73620.1"/>
    <property type="molecule type" value="Genomic_DNA"/>
</dbReference>
<organism evidence="1 2">
    <name type="scientific">Escherichia coli</name>
    <dbReference type="NCBI Taxonomy" id="562"/>
    <lineage>
        <taxon>Bacteria</taxon>
        <taxon>Pseudomonadati</taxon>
        <taxon>Pseudomonadota</taxon>
        <taxon>Gammaproteobacteria</taxon>
        <taxon>Enterobacterales</taxon>
        <taxon>Enterobacteriaceae</taxon>
        <taxon>Escherichia</taxon>
    </lineage>
</organism>
<comment type="caution">
    <text evidence="1">The sequence shown here is derived from an EMBL/GenBank/DDBJ whole genome shotgun (WGS) entry which is preliminary data.</text>
</comment>
<gene>
    <name evidence="1" type="ORF">G3W53_26995</name>
</gene>
<sequence length="118" mass="13633">MFTLLIQFFVAFFIATFKRFLPFLGKLLPWVSDNFRVLSYVTFSVGLFVTLIRSSNEVIDLVSSSGVVNDYLRTGFSYLPDNISRCVNIVFATEFSAYAYQHKNKIIKMLFDRVIFKG</sequence>
<evidence type="ECO:0000313" key="2">
    <source>
        <dbReference type="Proteomes" id="UP000471360"/>
    </source>
</evidence>
<protein>
    <submittedName>
        <fullName evidence="1">Uncharacterized protein</fullName>
    </submittedName>
</protein>
<accession>A0A8T6QG69</accession>
<dbReference type="Proteomes" id="UP000471360">
    <property type="component" value="Unassembled WGS sequence"/>
</dbReference>
<proteinExistence type="predicted"/>
<name>A0A8T6QG69_ECOLX</name>
<reference evidence="1 2" key="1">
    <citation type="submission" date="2020-02" db="EMBL/GenBank/DDBJ databases">
        <authorList>
            <person name="Subbiah M."/>
            <person name="Call D."/>
        </authorList>
    </citation>
    <scope>NUCLEOTIDE SEQUENCE [LARGE SCALE GENOMIC DNA]</scope>
    <source>
        <strain evidence="1 2">8375wB1</strain>
    </source>
</reference>
<dbReference type="AlphaFoldDB" id="A0A8T6QG69"/>